<name>A0AAD7GCE6_MYCRO</name>
<feature type="transmembrane region" description="Helical" evidence="1">
    <location>
        <begin position="6"/>
        <end position="30"/>
    </location>
</feature>
<keyword evidence="3" id="KW-1185">Reference proteome</keyword>
<dbReference type="AlphaFoldDB" id="A0AAD7GCE6"/>
<proteinExistence type="predicted"/>
<reference evidence="2" key="1">
    <citation type="submission" date="2023-03" db="EMBL/GenBank/DDBJ databases">
        <title>Massive genome expansion in bonnet fungi (Mycena s.s.) driven by repeated elements and novel gene families across ecological guilds.</title>
        <authorList>
            <consortium name="Lawrence Berkeley National Laboratory"/>
            <person name="Harder C.B."/>
            <person name="Miyauchi S."/>
            <person name="Viragh M."/>
            <person name="Kuo A."/>
            <person name="Thoen E."/>
            <person name="Andreopoulos B."/>
            <person name="Lu D."/>
            <person name="Skrede I."/>
            <person name="Drula E."/>
            <person name="Henrissat B."/>
            <person name="Morin E."/>
            <person name="Kohler A."/>
            <person name="Barry K."/>
            <person name="LaButti K."/>
            <person name="Morin E."/>
            <person name="Salamov A."/>
            <person name="Lipzen A."/>
            <person name="Mereny Z."/>
            <person name="Hegedus B."/>
            <person name="Baldrian P."/>
            <person name="Stursova M."/>
            <person name="Weitz H."/>
            <person name="Taylor A."/>
            <person name="Grigoriev I.V."/>
            <person name="Nagy L.G."/>
            <person name="Martin F."/>
            <person name="Kauserud H."/>
        </authorList>
    </citation>
    <scope>NUCLEOTIDE SEQUENCE</scope>
    <source>
        <strain evidence="2">CBHHK067</strain>
    </source>
</reference>
<feature type="non-terminal residue" evidence="2">
    <location>
        <position position="248"/>
    </location>
</feature>
<keyword evidence="1" id="KW-0472">Membrane</keyword>
<evidence type="ECO:0000313" key="3">
    <source>
        <dbReference type="Proteomes" id="UP001221757"/>
    </source>
</evidence>
<gene>
    <name evidence="2" type="ORF">B0H17DRAFT_835820</name>
</gene>
<feature type="non-terminal residue" evidence="2">
    <location>
        <position position="1"/>
    </location>
</feature>
<feature type="transmembrane region" description="Helical" evidence="1">
    <location>
        <begin position="191"/>
        <end position="211"/>
    </location>
</feature>
<dbReference type="EMBL" id="JARKIE010000115">
    <property type="protein sequence ID" value="KAJ7681635.1"/>
    <property type="molecule type" value="Genomic_DNA"/>
</dbReference>
<organism evidence="2 3">
    <name type="scientific">Mycena rosella</name>
    <name type="common">Pink bonnet</name>
    <name type="synonym">Agaricus rosellus</name>
    <dbReference type="NCBI Taxonomy" id="1033263"/>
    <lineage>
        <taxon>Eukaryota</taxon>
        <taxon>Fungi</taxon>
        <taxon>Dikarya</taxon>
        <taxon>Basidiomycota</taxon>
        <taxon>Agaricomycotina</taxon>
        <taxon>Agaricomycetes</taxon>
        <taxon>Agaricomycetidae</taxon>
        <taxon>Agaricales</taxon>
        <taxon>Marasmiineae</taxon>
        <taxon>Mycenaceae</taxon>
        <taxon>Mycena</taxon>
    </lineage>
</organism>
<dbReference type="Proteomes" id="UP001221757">
    <property type="component" value="Unassembled WGS sequence"/>
</dbReference>
<sequence>LLSVNLATLAIASLFYGIYFVLFFVSMYLLMRRSKRKRAYHSPSRKEAPAFRSMVFLSAVFLFLVVTSHWITIVYRAFIAYASLQHGEEAEAFFNDHSQSTEMIQDIFLALSILIGDSLIIHRLWVVWSHSKLVLVLPICNLITLTVCSVVSTKVVWSSTDIFSNPWLKLNTILTLMCGETHLSNPHRQHFLVIIVESAGFYAFWAVLFAVTYEAKSNIQASVIQIAPAVVGLVNALIHTRVGLGWSS</sequence>
<feature type="transmembrane region" description="Helical" evidence="1">
    <location>
        <begin position="51"/>
        <end position="71"/>
    </location>
</feature>
<keyword evidence="1" id="KW-1133">Transmembrane helix</keyword>
<accession>A0AAD7GCE6</accession>
<evidence type="ECO:0000313" key="2">
    <source>
        <dbReference type="EMBL" id="KAJ7681635.1"/>
    </source>
</evidence>
<keyword evidence="1" id="KW-0812">Transmembrane</keyword>
<comment type="caution">
    <text evidence="2">The sequence shown here is derived from an EMBL/GenBank/DDBJ whole genome shotgun (WGS) entry which is preliminary data.</text>
</comment>
<feature type="transmembrane region" description="Helical" evidence="1">
    <location>
        <begin position="133"/>
        <end position="157"/>
    </location>
</feature>
<feature type="transmembrane region" description="Helical" evidence="1">
    <location>
        <begin position="107"/>
        <end position="126"/>
    </location>
</feature>
<protein>
    <submittedName>
        <fullName evidence="2">Uncharacterized protein</fullName>
    </submittedName>
</protein>
<evidence type="ECO:0000256" key="1">
    <source>
        <dbReference type="SAM" id="Phobius"/>
    </source>
</evidence>